<name>A0A432JJF7_9GAMM</name>
<accession>A0A432JJF7</accession>
<gene>
    <name evidence="2" type="ORF">DSL92_05800</name>
</gene>
<sequence>MPDYRIPAADDPERVRSESERADYGESGETILRERSGAAPRRQPTEASRVTVPADRERAPCRGPLSCATRPSGAR</sequence>
<comment type="caution">
    <text evidence="2">The sequence shown here is derived from an EMBL/GenBank/DDBJ whole genome shotgun (WGS) entry which is preliminary data.</text>
</comment>
<evidence type="ECO:0000256" key="1">
    <source>
        <dbReference type="SAM" id="MobiDB-lite"/>
    </source>
</evidence>
<dbReference type="AlphaFoldDB" id="A0A432JJF7"/>
<organism evidence="2">
    <name type="scientific">Billgrantia gudaonensis</name>
    <dbReference type="NCBI Taxonomy" id="376427"/>
    <lineage>
        <taxon>Bacteria</taxon>
        <taxon>Pseudomonadati</taxon>
        <taxon>Pseudomonadota</taxon>
        <taxon>Gammaproteobacteria</taxon>
        <taxon>Oceanospirillales</taxon>
        <taxon>Halomonadaceae</taxon>
        <taxon>Billgrantia</taxon>
    </lineage>
</organism>
<proteinExistence type="predicted"/>
<feature type="region of interest" description="Disordered" evidence="1">
    <location>
        <begin position="1"/>
        <end position="75"/>
    </location>
</feature>
<protein>
    <submittedName>
        <fullName evidence="2">Uncharacterized protein</fullName>
    </submittedName>
</protein>
<feature type="compositionally biased region" description="Basic and acidic residues" evidence="1">
    <location>
        <begin position="11"/>
        <end position="24"/>
    </location>
</feature>
<dbReference type="EMBL" id="RXHI01000017">
    <property type="protein sequence ID" value="RUA22405.1"/>
    <property type="molecule type" value="Genomic_DNA"/>
</dbReference>
<evidence type="ECO:0000313" key="2">
    <source>
        <dbReference type="EMBL" id="RUA22405.1"/>
    </source>
</evidence>
<reference evidence="2" key="1">
    <citation type="submission" date="2018-12" db="EMBL/GenBank/DDBJ databases">
        <authorList>
            <person name="Jadhav K."/>
            <person name="Kushwaha B."/>
            <person name="Jadhav I."/>
        </authorList>
    </citation>
    <scope>NUCLEOTIDE SEQUENCE [LARGE SCALE GENOMIC DNA]</scope>
    <source>
        <strain evidence="2">SBS 10</strain>
    </source>
</reference>